<evidence type="ECO:0000259" key="1">
    <source>
        <dbReference type="Pfam" id="PF17171"/>
    </source>
</evidence>
<dbReference type="Pfam" id="PF17172">
    <property type="entry name" value="GST_N_4"/>
    <property type="match status" value="1"/>
</dbReference>
<gene>
    <name evidence="3" type="ORF">M408DRAFT_286929</name>
</gene>
<dbReference type="InterPro" id="IPR050931">
    <property type="entry name" value="Mito_Protein_Transport_Metaxin"/>
</dbReference>
<dbReference type="AlphaFoldDB" id="A0A0C2XNG2"/>
<evidence type="ECO:0000259" key="2">
    <source>
        <dbReference type="Pfam" id="PF17172"/>
    </source>
</evidence>
<reference evidence="4" key="2">
    <citation type="submission" date="2015-01" db="EMBL/GenBank/DDBJ databases">
        <title>Evolutionary Origins and Diversification of the Mycorrhizal Mutualists.</title>
        <authorList>
            <consortium name="DOE Joint Genome Institute"/>
            <consortium name="Mycorrhizal Genomics Consortium"/>
            <person name="Kohler A."/>
            <person name="Kuo A."/>
            <person name="Nagy L.G."/>
            <person name="Floudas D."/>
            <person name="Copeland A."/>
            <person name="Barry K.W."/>
            <person name="Cichocki N."/>
            <person name="Veneault-Fourrey C."/>
            <person name="LaButti K."/>
            <person name="Lindquist E.A."/>
            <person name="Lipzen A."/>
            <person name="Lundell T."/>
            <person name="Morin E."/>
            <person name="Murat C."/>
            <person name="Riley R."/>
            <person name="Ohm R."/>
            <person name="Sun H."/>
            <person name="Tunlid A."/>
            <person name="Henrissat B."/>
            <person name="Grigoriev I.V."/>
            <person name="Hibbett D.S."/>
            <person name="Martin F."/>
        </authorList>
    </citation>
    <scope>NUCLEOTIDE SEQUENCE [LARGE SCALE GENOMIC DNA]</scope>
    <source>
        <strain evidence="4">MAFF 305830</strain>
    </source>
</reference>
<accession>A0A0C2XNG2</accession>
<dbReference type="PANTHER" id="PTHR12289">
    <property type="entry name" value="METAXIN RELATED"/>
    <property type="match status" value="1"/>
</dbReference>
<proteinExistence type="predicted"/>
<feature type="domain" description="Thioredoxin-like fold" evidence="2">
    <location>
        <begin position="32"/>
        <end position="126"/>
    </location>
</feature>
<dbReference type="Pfam" id="PF17171">
    <property type="entry name" value="GST_C_6"/>
    <property type="match status" value="1"/>
</dbReference>
<reference evidence="3 4" key="1">
    <citation type="submission" date="2014-04" db="EMBL/GenBank/DDBJ databases">
        <authorList>
            <consortium name="DOE Joint Genome Institute"/>
            <person name="Kuo A."/>
            <person name="Zuccaro A."/>
            <person name="Kohler A."/>
            <person name="Nagy L.G."/>
            <person name="Floudas D."/>
            <person name="Copeland A."/>
            <person name="Barry K.W."/>
            <person name="Cichocki N."/>
            <person name="Veneault-Fourrey C."/>
            <person name="LaButti K."/>
            <person name="Lindquist E.A."/>
            <person name="Lipzen A."/>
            <person name="Lundell T."/>
            <person name="Morin E."/>
            <person name="Murat C."/>
            <person name="Sun H."/>
            <person name="Tunlid A."/>
            <person name="Henrissat B."/>
            <person name="Grigoriev I.V."/>
            <person name="Hibbett D.S."/>
            <person name="Martin F."/>
            <person name="Nordberg H.P."/>
            <person name="Cantor M.N."/>
            <person name="Hua S.X."/>
        </authorList>
    </citation>
    <scope>NUCLEOTIDE SEQUENCE [LARGE SCALE GENOMIC DNA]</scope>
    <source>
        <strain evidence="3 4">MAFF 305830</strain>
    </source>
</reference>
<dbReference type="HOGENOM" id="CLU_044137_1_2_1"/>
<dbReference type="EMBL" id="KN824284">
    <property type="protein sequence ID" value="KIM30517.1"/>
    <property type="molecule type" value="Genomic_DNA"/>
</dbReference>
<evidence type="ECO:0000313" key="4">
    <source>
        <dbReference type="Proteomes" id="UP000054097"/>
    </source>
</evidence>
<keyword evidence="4" id="KW-1185">Reference proteome</keyword>
<evidence type="ECO:0000313" key="3">
    <source>
        <dbReference type="EMBL" id="KIM30517.1"/>
    </source>
</evidence>
<sequence length="248" mass="27986">MSSAQNDSAASGKIAFYRFQKDPARFCTSRYVNKLDALLTFSGIKDIEYRPGNPLAAPRGTLPFIEVNGATIPDSELAYNTCIEKGLVECLDRKAGLNDKESATSFALRALVEQLGEMMVYERWIENWYLTRDKFLVVIPAIIRPPLAYMVDNRMRSTGFALLTPEERDKDLRDKIKAMATFIPKSGYILGKPTPTRIDAIVFGYITGISYTPDLNPKAATELHKYPQAESYRSRLAAEFWPNRKPLN</sequence>
<dbReference type="GO" id="GO:0005737">
    <property type="term" value="C:cytoplasm"/>
    <property type="evidence" value="ECO:0007669"/>
    <property type="project" value="TreeGrafter"/>
</dbReference>
<organism evidence="3 4">
    <name type="scientific">Serendipita vermifera MAFF 305830</name>
    <dbReference type="NCBI Taxonomy" id="933852"/>
    <lineage>
        <taxon>Eukaryota</taxon>
        <taxon>Fungi</taxon>
        <taxon>Dikarya</taxon>
        <taxon>Basidiomycota</taxon>
        <taxon>Agaricomycotina</taxon>
        <taxon>Agaricomycetes</taxon>
        <taxon>Sebacinales</taxon>
        <taxon>Serendipitaceae</taxon>
        <taxon>Serendipita</taxon>
    </lineage>
</organism>
<dbReference type="InterPro" id="IPR012336">
    <property type="entry name" value="Thioredoxin-like_fold"/>
</dbReference>
<name>A0A0C2XNG2_SERVB</name>
<dbReference type="PANTHER" id="PTHR12289:SF41">
    <property type="entry name" value="FAILED AXON CONNECTIONS-RELATED"/>
    <property type="match status" value="1"/>
</dbReference>
<protein>
    <submittedName>
        <fullName evidence="3">Uncharacterized protein</fullName>
    </submittedName>
</protein>
<dbReference type="InterPro" id="IPR033468">
    <property type="entry name" value="Metaxin_GST"/>
</dbReference>
<dbReference type="OrthoDB" id="5809458at2759"/>
<dbReference type="Proteomes" id="UP000054097">
    <property type="component" value="Unassembled WGS sequence"/>
</dbReference>
<feature type="domain" description="Metaxin glutathione S-transferase" evidence="1">
    <location>
        <begin position="174"/>
        <end position="235"/>
    </location>
</feature>